<dbReference type="Gene3D" id="1.10.10.60">
    <property type="entry name" value="Homeodomain-like"/>
    <property type="match status" value="1"/>
</dbReference>
<dbReference type="Proteomes" id="UP000002212">
    <property type="component" value="Chromosome"/>
</dbReference>
<dbReference type="GO" id="GO:0003700">
    <property type="term" value="F:DNA-binding transcription factor activity"/>
    <property type="evidence" value="ECO:0007669"/>
    <property type="project" value="TreeGrafter"/>
</dbReference>
<dbReference type="InterPro" id="IPR009057">
    <property type="entry name" value="Homeodomain-like_sf"/>
</dbReference>
<dbReference type="SUPFAM" id="SSF46689">
    <property type="entry name" value="Homeodomain-like"/>
    <property type="match status" value="1"/>
</dbReference>
<dbReference type="Gene3D" id="1.10.357.10">
    <property type="entry name" value="Tetracycline Repressor, domain 2"/>
    <property type="match status" value="1"/>
</dbReference>
<dbReference type="PRINTS" id="PR00455">
    <property type="entry name" value="HTHTETR"/>
</dbReference>
<dbReference type="HOGENOM" id="CLU_069356_13_2_11"/>
<sequence length="212" mass="22923">MCVDTAGTEDRTYGGRPVAARKAERRSRFLEAALTVFAEKGYAKSSVADICAAADLARGQFYDEFRSREDLLLAVYDQVQSDAREAMVAALAKETGTDPRTLAAVAMAAFVESIGRDPRRTKISFVDIVGVSPRVEQHRIDQRGVWVSFFESTVGGAMGADFVPPGGYDMASTAFIGALVALVQQWSTADPRPPVEGLIELMTRLLSALIPD</sequence>
<dbReference type="InterPro" id="IPR050109">
    <property type="entry name" value="HTH-type_TetR-like_transc_reg"/>
</dbReference>
<proteinExistence type="predicted"/>
<dbReference type="PANTHER" id="PTHR30055:SF226">
    <property type="entry name" value="HTH-TYPE TRANSCRIPTIONAL REGULATOR PKSA"/>
    <property type="match status" value="1"/>
</dbReference>
<feature type="domain" description="HTH tetR-type" evidence="3">
    <location>
        <begin position="23"/>
        <end position="83"/>
    </location>
</feature>
<gene>
    <name evidence="4" type="ordered locus">ROP_23570</name>
</gene>
<dbReference type="InterPro" id="IPR036271">
    <property type="entry name" value="Tet_transcr_reg_TetR-rel_C_sf"/>
</dbReference>
<evidence type="ECO:0000313" key="4">
    <source>
        <dbReference type="EMBL" id="BAH50604.1"/>
    </source>
</evidence>
<evidence type="ECO:0000256" key="1">
    <source>
        <dbReference type="ARBA" id="ARBA00023125"/>
    </source>
</evidence>
<organism evidence="4 5">
    <name type="scientific">Rhodococcus opacus (strain B4)</name>
    <dbReference type="NCBI Taxonomy" id="632772"/>
    <lineage>
        <taxon>Bacteria</taxon>
        <taxon>Bacillati</taxon>
        <taxon>Actinomycetota</taxon>
        <taxon>Actinomycetes</taxon>
        <taxon>Mycobacteriales</taxon>
        <taxon>Nocardiaceae</taxon>
        <taxon>Rhodococcus</taxon>
    </lineage>
</organism>
<dbReference type="PANTHER" id="PTHR30055">
    <property type="entry name" value="HTH-TYPE TRANSCRIPTIONAL REGULATOR RUTR"/>
    <property type="match status" value="1"/>
</dbReference>
<protein>
    <submittedName>
        <fullName evidence="4">Putative TetR family transcriptional regulator</fullName>
    </submittedName>
</protein>
<name>C1B2I0_RHOOB</name>
<dbReference type="PROSITE" id="PS50977">
    <property type="entry name" value="HTH_TETR_2"/>
    <property type="match status" value="1"/>
</dbReference>
<evidence type="ECO:0000256" key="2">
    <source>
        <dbReference type="PROSITE-ProRule" id="PRU00335"/>
    </source>
</evidence>
<evidence type="ECO:0000313" key="5">
    <source>
        <dbReference type="Proteomes" id="UP000002212"/>
    </source>
</evidence>
<dbReference type="PATRIC" id="fig|632772.20.peg.2462"/>
<dbReference type="Pfam" id="PF00440">
    <property type="entry name" value="TetR_N"/>
    <property type="match status" value="1"/>
</dbReference>
<dbReference type="KEGG" id="rop:ROP_23570"/>
<evidence type="ECO:0000259" key="3">
    <source>
        <dbReference type="PROSITE" id="PS50977"/>
    </source>
</evidence>
<dbReference type="InterPro" id="IPR001647">
    <property type="entry name" value="HTH_TetR"/>
</dbReference>
<keyword evidence="1 2" id="KW-0238">DNA-binding</keyword>
<dbReference type="AlphaFoldDB" id="C1B2I0"/>
<accession>C1B2I0</accession>
<feature type="DNA-binding region" description="H-T-H motif" evidence="2">
    <location>
        <begin position="46"/>
        <end position="65"/>
    </location>
</feature>
<reference evidence="4 5" key="1">
    <citation type="submission" date="2009-03" db="EMBL/GenBank/DDBJ databases">
        <title>Comparison of the complete genome sequences of Rhodococcus erythropolis PR4 and Rhodococcus opacus B4.</title>
        <authorList>
            <person name="Takarada H."/>
            <person name="Sekine M."/>
            <person name="Hosoyama A."/>
            <person name="Yamada R."/>
            <person name="Fujisawa T."/>
            <person name="Omata S."/>
            <person name="Shimizu A."/>
            <person name="Tsukatani N."/>
            <person name="Tanikawa S."/>
            <person name="Fujita N."/>
            <person name="Harayama S."/>
        </authorList>
    </citation>
    <scope>NUCLEOTIDE SEQUENCE [LARGE SCALE GENOMIC DNA]</scope>
    <source>
        <strain evidence="4 5">B4</strain>
    </source>
</reference>
<dbReference type="STRING" id="632772.ROP_23570"/>
<dbReference type="RefSeq" id="WP_012689560.1">
    <property type="nucleotide sequence ID" value="NC_012522.1"/>
</dbReference>
<dbReference type="SUPFAM" id="SSF48498">
    <property type="entry name" value="Tetracyclin repressor-like, C-terminal domain"/>
    <property type="match status" value="1"/>
</dbReference>
<dbReference type="EMBL" id="AP011115">
    <property type="protein sequence ID" value="BAH50604.1"/>
    <property type="molecule type" value="Genomic_DNA"/>
</dbReference>
<dbReference type="GO" id="GO:0000976">
    <property type="term" value="F:transcription cis-regulatory region binding"/>
    <property type="evidence" value="ECO:0007669"/>
    <property type="project" value="TreeGrafter"/>
</dbReference>